<keyword evidence="3" id="KW-0813">Transport</keyword>
<comment type="similarity">
    <text evidence="2">Belongs to the ABC transporter superfamily.</text>
</comment>
<comment type="subcellular location">
    <subcellularLocation>
        <location evidence="1">Cell inner membrane</location>
        <topology evidence="1">Peripheral membrane protein</topology>
    </subcellularLocation>
</comment>
<keyword evidence="4" id="KW-1003">Cell membrane</keyword>
<evidence type="ECO:0000256" key="5">
    <source>
        <dbReference type="ARBA" id="ARBA00022741"/>
    </source>
</evidence>
<dbReference type="SMART" id="SM00382">
    <property type="entry name" value="AAA"/>
    <property type="match status" value="1"/>
</dbReference>
<feature type="domain" description="ABC transporter" evidence="8">
    <location>
        <begin position="6"/>
        <end position="255"/>
    </location>
</feature>
<evidence type="ECO:0000259" key="8">
    <source>
        <dbReference type="PROSITE" id="PS50893"/>
    </source>
</evidence>
<dbReference type="STRING" id="1156985.SAMN04488118_1238"/>
<dbReference type="GO" id="GO:0015833">
    <property type="term" value="P:peptide transport"/>
    <property type="evidence" value="ECO:0007669"/>
    <property type="project" value="InterPro"/>
</dbReference>
<dbReference type="InterPro" id="IPR017871">
    <property type="entry name" value="ABC_transporter-like_CS"/>
</dbReference>
<evidence type="ECO:0000256" key="4">
    <source>
        <dbReference type="ARBA" id="ARBA00022475"/>
    </source>
</evidence>
<gene>
    <name evidence="9" type="ORF">SAMN04488118_1238</name>
</gene>
<dbReference type="PROSITE" id="PS00211">
    <property type="entry name" value="ABC_TRANSPORTER_1"/>
    <property type="match status" value="1"/>
</dbReference>
<dbReference type="Proteomes" id="UP000198767">
    <property type="component" value="Unassembled WGS sequence"/>
</dbReference>
<dbReference type="Pfam" id="PF08352">
    <property type="entry name" value="oligo_HPY"/>
    <property type="match status" value="1"/>
</dbReference>
<dbReference type="GO" id="GO:0016887">
    <property type="term" value="F:ATP hydrolysis activity"/>
    <property type="evidence" value="ECO:0007669"/>
    <property type="project" value="InterPro"/>
</dbReference>
<evidence type="ECO:0000256" key="7">
    <source>
        <dbReference type="ARBA" id="ARBA00023136"/>
    </source>
</evidence>
<dbReference type="InterPro" id="IPR003439">
    <property type="entry name" value="ABC_transporter-like_ATP-bd"/>
</dbReference>
<protein>
    <submittedName>
        <fullName evidence="9">Oligopeptide/dipeptide ABC transporter, ATP-binding protein, C-terminal domain-containing protein</fullName>
    </submittedName>
</protein>
<accession>A0A1G5RJI9</accession>
<dbReference type="NCBIfam" id="TIGR01727">
    <property type="entry name" value="oligo_HPY"/>
    <property type="match status" value="1"/>
</dbReference>
<dbReference type="InterPro" id="IPR003593">
    <property type="entry name" value="AAA+_ATPase"/>
</dbReference>
<dbReference type="AlphaFoldDB" id="A0A1G5RJI9"/>
<name>A0A1G5RJI9_9RHOB</name>
<dbReference type="Pfam" id="PF00005">
    <property type="entry name" value="ABC_tran"/>
    <property type="match status" value="1"/>
</dbReference>
<dbReference type="Gene3D" id="3.40.50.300">
    <property type="entry name" value="P-loop containing nucleotide triphosphate hydrolases"/>
    <property type="match status" value="1"/>
</dbReference>
<keyword evidence="7" id="KW-0472">Membrane</keyword>
<dbReference type="OrthoDB" id="7957282at2"/>
<keyword evidence="5" id="KW-0547">Nucleotide-binding</keyword>
<keyword evidence="6 9" id="KW-0067">ATP-binding</keyword>
<dbReference type="InterPro" id="IPR027417">
    <property type="entry name" value="P-loop_NTPase"/>
</dbReference>
<reference evidence="9 10" key="1">
    <citation type="submission" date="2016-10" db="EMBL/GenBank/DDBJ databases">
        <authorList>
            <person name="de Groot N.N."/>
        </authorList>
    </citation>
    <scope>NUCLEOTIDE SEQUENCE [LARGE SCALE GENOMIC DNA]</scope>
    <source>
        <strain evidence="9 10">U95</strain>
    </source>
</reference>
<evidence type="ECO:0000256" key="2">
    <source>
        <dbReference type="ARBA" id="ARBA00005417"/>
    </source>
</evidence>
<dbReference type="PANTHER" id="PTHR43297">
    <property type="entry name" value="OLIGOPEPTIDE TRANSPORT ATP-BINDING PROTEIN APPD"/>
    <property type="match status" value="1"/>
</dbReference>
<sequence length="319" mass="34865">MTSPLMQVEDLSISFKINDKWCRAVNGVTFDIMPNETLCIVGESGCGKSITAMSLMKLLPDTARLGGHVRFGGQDILSLKERELEEIRGSRIAMIFQEPMTSLNPVLTVGEQIAEPLVLHKGMGWSEAKKEARNLLDLVRIPDAQKRLGQYPHELSGGMRQRVMIAIGLACRPQILIADEPTTALDVTIQAQVLALLEDIRKEQELSIVMITHDLGVVANVADRVAVMYAGDVVETGPVASIFDSPSHPYTQALLRTVPRADAAFELSPIEGQVPSIQKMPEGCRFAPRCKEETSKCNVTPKLSPGAHSVACWARGDIQ</sequence>
<dbReference type="GO" id="GO:0055085">
    <property type="term" value="P:transmembrane transport"/>
    <property type="evidence" value="ECO:0007669"/>
    <property type="project" value="UniProtKB-ARBA"/>
</dbReference>
<proteinExistence type="inferred from homology"/>
<organism evidence="9 10">
    <name type="scientific">Epibacterium ulvae</name>
    <dbReference type="NCBI Taxonomy" id="1156985"/>
    <lineage>
        <taxon>Bacteria</taxon>
        <taxon>Pseudomonadati</taxon>
        <taxon>Pseudomonadota</taxon>
        <taxon>Alphaproteobacteria</taxon>
        <taxon>Rhodobacterales</taxon>
        <taxon>Roseobacteraceae</taxon>
        <taxon>Epibacterium</taxon>
    </lineage>
</organism>
<dbReference type="InterPro" id="IPR050388">
    <property type="entry name" value="ABC_Ni/Peptide_Import"/>
</dbReference>
<dbReference type="FunFam" id="3.40.50.300:FF:000016">
    <property type="entry name" value="Oligopeptide ABC transporter ATP-binding component"/>
    <property type="match status" value="1"/>
</dbReference>
<dbReference type="PANTHER" id="PTHR43297:SF2">
    <property type="entry name" value="DIPEPTIDE TRANSPORT ATP-BINDING PROTEIN DPPD"/>
    <property type="match status" value="1"/>
</dbReference>
<dbReference type="PROSITE" id="PS50893">
    <property type="entry name" value="ABC_TRANSPORTER_2"/>
    <property type="match status" value="1"/>
</dbReference>
<dbReference type="GO" id="GO:0005886">
    <property type="term" value="C:plasma membrane"/>
    <property type="evidence" value="ECO:0007669"/>
    <property type="project" value="UniProtKB-SubCell"/>
</dbReference>
<evidence type="ECO:0000313" key="9">
    <source>
        <dbReference type="EMBL" id="SCZ74207.1"/>
    </source>
</evidence>
<dbReference type="RefSeq" id="WP_090221306.1">
    <property type="nucleotide sequence ID" value="NZ_FMWG01000023.1"/>
</dbReference>
<evidence type="ECO:0000256" key="1">
    <source>
        <dbReference type="ARBA" id="ARBA00004417"/>
    </source>
</evidence>
<evidence type="ECO:0000313" key="10">
    <source>
        <dbReference type="Proteomes" id="UP000198767"/>
    </source>
</evidence>
<evidence type="ECO:0000256" key="6">
    <source>
        <dbReference type="ARBA" id="ARBA00022840"/>
    </source>
</evidence>
<dbReference type="CDD" id="cd03257">
    <property type="entry name" value="ABC_NikE_OppD_transporters"/>
    <property type="match status" value="1"/>
</dbReference>
<dbReference type="InterPro" id="IPR013563">
    <property type="entry name" value="Oligopep_ABC_C"/>
</dbReference>
<evidence type="ECO:0000256" key="3">
    <source>
        <dbReference type="ARBA" id="ARBA00022448"/>
    </source>
</evidence>
<dbReference type="SUPFAM" id="SSF52540">
    <property type="entry name" value="P-loop containing nucleoside triphosphate hydrolases"/>
    <property type="match status" value="1"/>
</dbReference>
<keyword evidence="10" id="KW-1185">Reference proteome</keyword>
<dbReference type="EMBL" id="FMWG01000023">
    <property type="protein sequence ID" value="SCZ74207.1"/>
    <property type="molecule type" value="Genomic_DNA"/>
</dbReference>
<dbReference type="GO" id="GO:0005524">
    <property type="term" value="F:ATP binding"/>
    <property type="evidence" value="ECO:0007669"/>
    <property type="project" value="UniProtKB-KW"/>
</dbReference>